<dbReference type="Gene3D" id="3.60.15.10">
    <property type="entry name" value="Ribonuclease Z/Hydroxyacylglutathione hydrolase-like"/>
    <property type="match status" value="1"/>
</dbReference>
<dbReference type="eggNOG" id="COG0491">
    <property type="taxonomic scope" value="Bacteria"/>
</dbReference>
<dbReference type="Proteomes" id="UP000008210">
    <property type="component" value="Chromosome 1"/>
</dbReference>
<dbReference type="EMBL" id="AM260479">
    <property type="protein sequence ID" value="CAJ92000.1"/>
    <property type="molecule type" value="Genomic_DNA"/>
</dbReference>
<gene>
    <name evidence="3" type="ordered locus">H16_A0853</name>
</gene>
<dbReference type="SMART" id="SM00849">
    <property type="entry name" value="Lactamase_B"/>
    <property type="match status" value="1"/>
</dbReference>
<dbReference type="KEGG" id="reh:H16_A0853"/>
<name>Q0KDC1_CUPNH</name>
<dbReference type="PANTHER" id="PTHR42951">
    <property type="entry name" value="METALLO-BETA-LACTAMASE DOMAIN-CONTAINING"/>
    <property type="match status" value="1"/>
</dbReference>
<feature type="domain" description="Metallo-beta-lactamase" evidence="2">
    <location>
        <begin position="38"/>
        <end position="220"/>
    </location>
</feature>
<protein>
    <submittedName>
        <fullName evidence="3">Lactamase B</fullName>
    </submittedName>
</protein>
<accession>Q0KDC1</accession>
<keyword evidence="4" id="KW-1185">Reference proteome</keyword>
<dbReference type="InterPro" id="IPR001279">
    <property type="entry name" value="Metallo-B-lactamas"/>
</dbReference>
<organism evidence="3 4">
    <name type="scientific">Cupriavidus necator (strain ATCC 17699 / DSM 428 / KCTC 22496 / NCIMB 10442 / H16 / Stanier 337)</name>
    <name type="common">Ralstonia eutropha</name>
    <dbReference type="NCBI Taxonomy" id="381666"/>
    <lineage>
        <taxon>Bacteria</taxon>
        <taxon>Pseudomonadati</taxon>
        <taxon>Pseudomonadota</taxon>
        <taxon>Betaproteobacteria</taxon>
        <taxon>Burkholderiales</taxon>
        <taxon>Burkholderiaceae</taxon>
        <taxon>Cupriavidus</taxon>
    </lineage>
</organism>
<dbReference type="AlphaFoldDB" id="Q0KDC1"/>
<evidence type="ECO:0000259" key="2">
    <source>
        <dbReference type="SMART" id="SM00849"/>
    </source>
</evidence>
<comment type="similarity">
    <text evidence="1">Belongs to the metallo-beta-lactamase superfamily. Class-B beta-lactamase family.</text>
</comment>
<dbReference type="InterPro" id="IPR050855">
    <property type="entry name" value="NDM-1-like"/>
</dbReference>
<dbReference type="InterPro" id="IPR036866">
    <property type="entry name" value="RibonucZ/Hydroxyglut_hydro"/>
</dbReference>
<dbReference type="SUPFAM" id="SSF56281">
    <property type="entry name" value="Metallo-hydrolase/oxidoreductase"/>
    <property type="match status" value="1"/>
</dbReference>
<dbReference type="GO" id="GO:0017001">
    <property type="term" value="P:antibiotic catabolic process"/>
    <property type="evidence" value="ECO:0007669"/>
    <property type="project" value="UniProtKB-ARBA"/>
</dbReference>
<evidence type="ECO:0000313" key="3">
    <source>
        <dbReference type="EMBL" id="CAJ92000.1"/>
    </source>
</evidence>
<evidence type="ECO:0000313" key="4">
    <source>
        <dbReference type="Proteomes" id="UP000008210"/>
    </source>
</evidence>
<sequence length="311" mass="34600">MIDMSTAFSNSDMQGNIQRVDFGRVSVFFGEKSGKYPDGSQVLIRGSETRAAFDTPLVANYIGPEFDATELVVMGHVHEDHMAGLHRLPYASVYVHERDLPAARSWDGMVAAFGNAEYASETLLKFQRDFFYAPRPDAQGYVDGACWGLGQAGIRAFHLPGHTAGHTVLLVEPEGVAFTGDIDLTGFGPYYGDAGSSLADFRRSLARLPEIPAKVWVTSHHRGVYTDREHFLRDLAAYVAKLDEREQRLMAMLRESPKTLAQLVDLRLLYPPGYEGLWVVNAETRTISQHLAELLADGRVEVSEDGVYRMR</sequence>
<reference evidence="3 4" key="1">
    <citation type="journal article" date="2006" name="Nat. Biotechnol.">
        <title>Genome sequence of the bioplastic-producing 'Knallgas' bacterium Ralstonia eutropha H16.</title>
        <authorList>
            <person name="Pohlmann A."/>
            <person name="Fricke W.F."/>
            <person name="Reinecke F."/>
            <person name="Kusian B."/>
            <person name="Liesegang H."/>
            <person name="Cramm R."/>
            <person name="Eitinger T."/>
            <person name="Ewering C."/>
            <person name="Potter M."/>
            <person name="Schwartz E."/>
            <person name="Strittmatter A."/>
            <person name="Voss I."/>
            <person name="Gottschalk G."/>
            <person name="Steinbuechel A."/>
            <person name="Friedrich B."/>
            <person name="Bowien B."/>
        </authorList>
    </citation>
    <scope>NUCLEOTIDE SEQUENCE [LARGE SCALE GENOMIC DNA]</scope>
    <source>
        <strain evidence="4">ATCC 17699 / DSM 428 / KCTC 22496 / NCIMB 10442 / H16 / Stanier 337</strain>
    </source>
</reference>
<dbReference type="Pfam" id="PF00753">
    <property type="entry name" value="Lactamase_B"/>
    <property type="match status" value="1"/>
</dbReference>
<dbReference type="HOGENOM" id="CLU_936035_0_0_4"/>
<dbReference type="STRING" id="381666.H16_A0853"/>
<dbReference type="PANTHER" id="PTHR42951:SF4">
    <property type="entry name" value="ACYL-COENZYME A THIOESTERASE MBLAC2"/>
    <property type="match status" value="1"/>
</dbReference>
<proteinExistence type="inferred from homology"/>
<evidence type="ECO:0000256" key="1">
    <source>
        <dbReference type="ARBA" id="ARBA00005250"/>
    </source>
</evidence>